<dbReference type="Proteomes" id="UP000229362">
    <property type="component" value="Unassembled WGS sequence"/>
</dbReference>
<keyword evidence="1" id="KW-1133">Transmembrane helix</keyword>
<proteinExistence type="predicted"/>
<name>A0A2M6W2I3_9BACT</name>
<organism evidence="2 3">
    <name type="scientific">Candidatus Magasanikbacteria bacterium CG10_big_fil_rev_8_21_14_0_10_43_6</name>
    <dbReference type="NCBI Taxonomy" id="1974650"/>
    <lineage>
        <taxon>Bacteria</taxon>
        <taxon>Candidatus Magasanikiibacteriota</taxon>
    </lineage>
</organism>
<keyword evidence="1" id="KW-0812">Transmembrane</keyword>
<dbReference type="EMBL" id="PFBZ01000005">
    <property type="protein sequence ID" value="PIT86991.1"/>
    <property type="molecule type" value="Genomic_DNA"/>
</dbReference>
<gene>
    <name evidence="2" type="ORF">COU33_00090</name>
</gene>
<keyword evidence="1" id="KW-0472">Membrane</keyword>
<accession>A0A2M6W2I3</accession>
<sequence>MWICIFFLLNLDKQKIPKEINIVFISFGILAAFVQYVPVQPARVQDLATSMVGVDCGCRPAPRAA</sequence>
<comment type="caution">
    <text evidence="2">The sequence shown here is derived from an EMBL/GenBank/DDBJ whole genome shotgun (WGS) entry which is preliminary data.</text>
</comment>
<protein>
    <submittedName>
        <fullName evidence="2">Uncharacterized protein</fullName>
    </submittedName>
</protein>
<reference evidence="3" key="1">
    <citation type="submission" date="2017-09" db="EMBL/GenBank/DDBJ databases">
        <title>Depth-based differentiation of microbial function through sediment-hosted aquifers and enrichment of novel symbionts in the deep terrestrial subsurface.</title>
        <authorList>
            <person name="Probst A.J."/>
            <person name="Ladd B."/>
            <person name="Jarett J.K."/>
            <person name="Geller-Mcgrath D.E."/>
            <person name="Sieber C.M.K."/>
            <person name="Emerson J.B."/>
            <person name="Anantharaman K."/>
            <person name="Thomas B.C."/>
            <person name="Malmstrom R."/>
            <person name="Stieglmeier M."/>
            <person name="Klingl A."/>
            <person name="Woyke T."/>
            <person name="Ryan C.M."/>
            <person name="Banfield J.F."/>
        </authorList>
    </citation>
    <scope>NUCLEOTIDE SEQUENCE [LARGE SCALE GENOMIC DNA]</scope>
</reference>
<evidence type="ECO:0000256" key="1">
    <source>
        <dbReference type="SAM" id="Phobius"/>
    </source>
</evidence>
<evidence type="ECO:0000313" key="3">
    <source>
        <dbReference type="Proteomes" id="UP000229362"/>
    </source>
</evidence>
<feature type="transmembrane region" description="Helical" evidence="1">
    <location>
        <begin position="20"/>
        <end position="37"/>
    </location>
</feature>
<evidence type="ECO:0000313" key="2">
    <source>
        <dbReference type="EMBL" id="PIT86991.1"/>
    </source>
</evidence>
<dbReference type="AlphaFoldDB" id="A0A2M6W2I3"/>